<keyword evidence="3" id="KW-1185">Reference proteome</keyword>
<organism evidence="2 3">
    <name type="scientific">Paenibacillus glycanilyticus</name>
    <dbReference type="NCBI Taxonomy" id="126569"/>
    <lineage>
        <taxon>Bacteria</taxon>
        <taxon>Bacillati</taxon>
        <taxon>Bacillota</taxon>
        <taxon>Bacilli</taxon>
        <taxon>Bacillales</taxon>
        <taxon>Paenibacillaceae</taxon>
        <taxon>Paenibacillus</taxon>
    </lineage>
</organism>
<evidence type="ECO:0000313" key="2">
    <source>
        <dbReference type="EMBL" id="GMK46434.1"/>
    </source>
</evidence>
<evidence type="ECO:0000256" key="1">
    <source>
        <dbReference type="SAM" id="Phobius"/>
    </source>
</evidence>
<dbReference type="Gene3D" id="3.40.190.10">
    <property type="entry name" value="Periplasmic binding protein-like II"/>
    <property type="match status" value="2"/>
</dbReference>
<comment type="caution">
    <text evidence="2">The sequence shown here is derived from an EMBL/GenBank/DDBJ whole genome shotgun (WGS) entry which is preliminary data.</text>
</comment>
<evidence type="ECO:0000313" key="3">
    <source>
        <dbReference type="Proteomes" id="UP001285921"/>
    </source>
</evidence>
<proteinExistence type="predicted"/>
<gene>
    <name evidence="2" type="ORF">PghCCS26_35630</name>
</gene>
<keyword evidence="1" id="KW-1133">Transmembrane helix</keyword>
<dbReference type="Proteomes" id="UP001285921">
    <property type="component" value="Unassembled WGS sequence"/>
</dbReference>
<reference evidence="2 3" key="1">
    <citation type="submission" date="2023-05" db="EMBL/GenBank/DDBJ databases">
        <title>Draft genome of Paenibacillus sp. CCS26.</title>
        <authorList>
            <person name="Akita H."/>
            <person name="Shinto Y."/>
            <person name="Kimura Z."/>
        </authorList>
    </citation>
    <scope>NUCLEOTIDE SEQUENCE [LARGE SCALE GENOMIC DNA]</scope>
    <source>
        <strain evidence="2 3">CCS26</strain>
    </source>
</reference>
<dbReference type="InterPro" id="IPR050490">
    <property type="entry name" value="Bact_solute-bd_prot1"/>
</dbReference>
<dbReference type="SUPFAM" id="SSF53850">
    <property type="entry name" value="Periplasmic binding protein-like II"/>
    <property type="match status" value="1"/>
</dbReference>
<dbReference type="EMBL" id="BTCL01000012">
    <property type="protein sequence ID" value="GMK46434.1"/>
    <property type="molecule type" value="Genomic_DNA"/>
</dbReference>
<keyword evidence="1" id="KW-0812">Transmembrane</keyword>
<dbReference type="PANTHER" id="PTHR43649">
    <property type="entry name" value="ARABINOSE-BINDING PROTEIN-RELATED"/>
    <property type="match status" value="1"/>
</dbReference>
<protein>
    <submittedName>
        <fullName evidence="2">Sugar ABC transporter substrate-binding protein</fullName>
    </submittedName>
</protein>
<keyword evidence="1" id="KW-0472">Membrane</keyword>
<name>A0ABQ6NNR1_9BACL</name>
<feature type="transmembrane region" description="Helical" evidence="1">
    <location>
        <begin position="7"/>
        <end position="27"/>
    </location>
</feature>
<dbReference type="PANTHER" id="PTHR43649:SF12">
    <property type="entry name" value="DIACETYLCHITOBIOSE BINDING PROTEIN DASA"/>
    <property type="match status" value="1"/>
</dbReference>
<accession>A0ABQ6NNR1</accession>
<dbReference type="RefSeq" id="WP_317980723.1">
    <property type="nucleotide sequence ID" value="NZ_BTCL01000012.1"/>
</dbReference>
<sequence>MIRSRTIVLSVMVAAVIALISCMLWIIHERGLPAGGSLNRGAETVIRKPGEFPIADKRVKLEVLVGSDLTKEELENNWFTKYVEQKLGIDLQFVIAKESELDNAEDMLFASGDYPAVILDGSLTPDEQVRYGQRGIFRPLNGLIDQYGDRLKEIFRQNPGLKKSITAPDGNIYALPSVNECFHCWYAQKLWINTSWLNKLNLEMPRTTEELYQVLRAFKLKDPNGNGLQDEIPLSGAMNSWHTEITGFLMSAFIYNTDTNYFFVRDGTVGMAAIQPEWREGLAYIHKLFREGLIDPEVFTQSLDGLVETASRKDNVLGAVTTGYARMVFDSNTRNRSGNYEAVPPLIGPSGYQTAGYFSSFDRAAFAVTDKATAAEASAALRLADFLMTEEATIRNEWGPENKWWRKGRPGEFDEHGRPAKYWLDPEFTSSSAQNDVWAQMGLLYRDRDLRESWAVTESPGSFIDYEHRLYEETLRKYAGKEPDEVYPDYIFMDTSAAEEAARLKVPIVEYIQTNLVQFITGVKDTDADWDDYVDGLKQLKLDRYMEIHQNAYDAYKQK</sequence>
<dbReference type="PROSITE" id="PS51257">
    <property type="entry name" value="PROKAR_LIPOPROTEIN"/>
    <property type="match status" value="1"/>
</dbReference>